<accession>A0A918NL05</accession>
<sequence length="365" mass="39545">MSDSTTTPSAPPATAPAAVRPPLASARAARELGLKRGEFDLAVRLGHIRTVPDEGGGGGRRVDRAEIDRVSGEDGFPDVLRERVRAVGTAEGAALMGITAARFTRLARLGLVVPVRHYFNRYRTVVWLYLAEELRQFVAEEHNAVLLTGRMPERLRERLDAGVDARARNWRGRRLGLLLREADGHWARAAAVAALLDPVHVAEIVTDPYERDHLDRVGQRWKPSRGTPGSPSADLAARITTAQDPDEIQWLRAELTSAVAEARASRPAPHPTAPAPAGHCPGTAARPKSTGPAGPVGPTGPSARERAGAHRRRTVAVTEPATTGTRQTDGCAPRVRERPAPSCRPPAPEAEPPRRLLGWLRRRDR</sequence>
<dbReference type="AlphaFoldDB" id="A0A918NL05"/>
<dbReference type="Proteomes" id="UP000619244">
    <property type="component" value="Unassembled WGS sequence"/>
</dbReference>
<evidence type="ECO:0000313" key="2">
    <source>
        <dbReference type="EMBL" id="GGX77699.1"/>
    </source>
</evidence>
<dbReference type="EMBL" id="BMVU01000015">
    <property type="protein sequence ID" value="GGX77699.1"/>
    <property type="molecule type" value="Genomic_DNA"/>
</dbReference>
<feature type="region of interest" description="Disordered" evidence="1">
    <location>
        <begin position="1"/>
        <end position="21"/>
    </location>
</feature>
<reference evidence="2" key="1">
    <citation type="journal article" date="2014" name="Int. J. Syst. Evol. Microbiol.">
        <title>Complete genome sequence of Corynebacterium casei LMG S-19264T (=DSM 44701T), isolated from a smear-ripened cheese.</title>
        <authorList>
            <consortium name="US DOE Joint Genome Institute (JGI-PGF)"/>
            <person name="Walter F."/>
            <person name="Albersmeier A."/>
            <person name="Kalinowski J."/>
            <person name="Ruckert C."/>
        </authorList>
    </citation>
    <scope>NUCLEOTIDE SEQUENCE</scope>
    <source>
        <strain evidence="2">JCM 4790</strain>
    </source>
</reference>
<keyword evidence="3" id="KW-1185">Reference proteome</keyword>
<gene>
    <name evidence="2" type="ORF">GCM10010358_35090</name>
</gene>
<evidence type="ECO:0000256" key="1">
    <source>
        <dbReference type="SAM" id="MobiDB-lite"/>
    </source>
</evidence>
<dbReference type="Pfam" id="PF19934">
    <property type="entry name" value="DUF6397"/>
    <property type="match status" value="1"/>
</dbReference>
<name>A0A918NL05_9ACTN</name>
<organism evidence="2 3">
    <name type="scientific">Streptomyces minutiscleroticus</name>
    <dbReference type="NCBI Taxonomy" id="68238"/>
    <lineage>
        <taxon>Bacteria</taxon>
        <taxon>Bacillati</taxon>
        <taxon>Actinomycetota</taxon>
        <taxon>Actinomycetes</taxon>
        <taxon>Kitasatosporales</taxon>
        <taxon>Streptomycetaceae</taxon>
        <taxon>Streptomyces</taxon>
    </lineage>
</organism>
<feature type="region of interest" description="Disordered" evidence="1">
    <location>
        <begin position="261"/>
        <end position="365"/>
    </location>
</feature>
<evidence type="ECO:0000313" key="3">
    <source>
        <dbReference type="Proteomes" id="UP000619244"/>
    </source>
</evidence>
<proteinExistence type="predicted"/>
<protein>
    <submittedName>
        <fullName evidence="2">Uncharacterized protein</fullName>
    </submittedName>
</protein>
<comment type="caution">
    <text evidence="2">The sequence shown here is derived from an EMBL/GenBank/DDBJ whole genome shotgun (WGS) entry which is preliminary data.</text>
</comment>
<dbReference type="RefSeq" id="WP_190191190.1">
    <property type="nucleotide sequence ID" value="NZ_BMVU01000015.1"/>
</dbReference>
<reference evidence="2" key="2">
    <citation type="submission" date="2020-09" db="EMBL/GenBank/DDBJ databases">
        <authorList>
            <person name="Sun Q."/>
            <person name="Ohkuma M."/>
        </authorList>
    </citation>
    <scope>NUCLEOTIDE SEQUENCE</scope>
    <source>
        <strain evidence="2">JCM 4790</strain>
    </source>
</reference>
<dbReference type="InterPro" id="IPR045652">
    <property type="entry name" value="DUF6397"/>
</dbReference>
<feature type="compositionally biased region" description="Low complexity" evidence="1">
    <location>
        <begin position="275"/>
        <end position="293"/>
    </location>
</feature>